<keyword evidence="5" id="KW-1185">Reference proteome</keyword>
<dbReference type="STRING" id="187979.ERS852385_01620"/>
<feature type="domain" description="NADPH-dependent FMN reductase-like" evidence="3">
    <location>
        <begin position="1"/>
        <end position="146"/>
    </location>
</feature>
<dbReference type="AlphaFoldDB" id="A0A174ANS3"/>
<keyword evidence="4" id="KW-0560">Oxidoreductase</keyword>
<proteinExistence type="predicted"/>
<dbReference type="OrthoDB" id="6398207at2"/>
<dbReference type="SUPFAM" id="SSF52218">
    <property type="entry name" value="Flavoproteins"/>
    <property type="match status" value="1"/>
</dbReference>
<dbReference type="GO" id="GO:0016491">
    <property type="term" value="F:oxidoreductase activity"/>
    <property type="evidence" value="ECO:0007669"/>
    <property type="project" value="UniProtKB-KW"/>
</dbReference>
<evidence type="ECO:0000256" key="1">
    <source>
        <dbReference type="ARBA" id="ARBA00022630"/>
    </source>
</evidence>
<accession>A0A174ANS3</accession>
<dbReference type="PANTHER" id="PTHR43278:SF2">
    <property type="entry name" value="IRON-SULFUR FLAVOPROTEIN"/>
    <property type="match status" value="1"/>
</dbReference>
<dbReference type="eggNOG" id="COG0655">
    <property type="taxonomic scope" value="Bacteria"/>
</dbReference>
<dbReference type="EC" id="1.-.-.-" evidence="4"/>
<evidence type="ECO:0000259" key="3">
    <source>
        <dbReference type="Pfam" id="PF03358"/>
    </source>
</evidence>
<sequence>MKIMAINGSPRRAENTARLLHKALEGAASLGAETEYIDLYPLKYKGCLSCFYCKRKDKEHGVCIVKDDLTAVLERAKQADALLFGSPIYFMNLTSGMQAFLERFFFSQYIYSREIPSVLGKTIPSAFLYTMNATEEQADAFHLKDSLAAYEWAAAGILGAKPYLFYDFNTLQFKDYSKYESSIFSEEEKRDYHEKHSAEVAEKAYELGKQLILDAQKL</sequence>
<evidence type="ECO:0000313" key="5">
    <source>
        <dbReference type="Proteomes" id="UP000095546"/>
    </source>
</evidence>
<dbReference type="Gene3D" id="3.40.50.360">
    <property type="match status" value="1"/>
</dbReference>
<dbReference type="PANTHER" id="PTHR43278">
    <property type="entry name" value="NAD(P)H-DEPENDENT FMN-CONTAINING OXIDOREDUCTASE YWQN-RELATED"/>
    <property type="match status" value="1"/>
</dbReference>
<organism evidence="4 5">
    <name type="scientific">Mitsuokella jalaludinii</name>
    <dbReference type="NCBI Taxonomy" id="187979"/>
    <lineage>
        <taxon>Bacteria</taxon>
        <taxon>Bacillati</taxon>
        <taxon>Bacillota</taxon>
        <taxon>Negativicutes</taxon>
        <taxon>Selenomonadales</taxon>
        <taxon>Selenomonadaceae</taxon>
        <taxon>Mitsuokella</taxon>
    </lineage>
</organism>
<dbReference type="InterPro" id="IPR051796">
    <property type="entry name" value="ISF_SsuE-like"/>
</dbReference>
<dbReference type="EMBL" id="CYYU01000011">
    <property type="protein sequence ID" value="CUN89116.1"/>
    <property type="molecule type" value="Genomic_DNA"/>
</dbReference>
<keyword evidence="2" id="KW-0288">FMN</keyword>
<dbReference type="Pfam" id="PF03358">
    <property type="entry name" value="FMN_red"/>
    <property type="match status" value="1"/>
</dbReference>
<dbReference type="InterPro" id="IPR005025">
    <property type="entry name" value="FMN_Rdtase-like_dom"/>
</dbReference>
<keyword evidence="1" id="KW-0285">Flavoprotein</keyword>
<dbReference type="Proteomes" id="UP000095546">
    <property type="component" value="Unassembled WGS sequence"/>
</dbReference>
<gene>
    <name evidence="4" type="primary">ywqN_1</name>
    <name evidence="4" type="ORF">ERS852385_01620</name>
</gene>
<protein>
    <submittedName>
        <fullName evidence="4">Putative NAD(P)H-dependent FMN-containing oxidoreductase ywqN</fullName>
        <ecNumber evidence="4">1.-.-.-</ecNumber>
    </submittedName>
</protein>
<evidence type="ECO:0000256" key="2">
    <source>
        <dbReference type="ARBA" id="ARBA00022643"/>
    </source>
</evidence>
<dbReference type="RefSeq" id="WP_036377519.1">
    <property type="nucleotide sequence ID" value="NZ_CABIWZ010000011.1"/>
</dbReference>
<dbReference type="InterPro" id="IPR029039">
    <property type="entry name" value="Flavoprotein-like_sf"/>
</dbReference>
<reference evidence="4 5" key="1">
    <citation type="submission" date="2015-09" db="EMBL/GenBank/DDBJ databases">
        <authorList>
            <consortium name="Pathogen Informatics"/>
        </authorList>
    </citation>
    <scope>NUCLEOTIDE SEQUENCE [LARGE SCALE GENOMIC DNA]</scope>
    <source>
        <strain evidence="4 5">2789STDY5608828</strain>
    </source>
</reference>
<name>A0A174ANS3_9FIRM</name>
<evidence type="ECO:0000313" key="4">
    <source>
        <dbReference type="EMBL" id="CUN89116.1"/>
    </source>
</evidence>